<dbReference type="Proteomes" id="UP001305414">
    <property type="component" value="Unassembled WGS sequence"/>
</dbReference>
<evidence type="ECO:0000313" key="2">
    <source>
        <dbReference type="EMBL" id="KAK5631884.1"/>
    </source>
</evidence>
<proteinExistence type="predicted"/>
<comment type="caution">
    <text evidence="2">The sequence shown here is derived from an EMBL/GenBank/DDBJ whole genome shotgun (WGS) entry which is preliminary data.</text>
</comment>
<evidence type="ECO:0000313" key="3">
    <source>
        <dbReference type="Proteomes" id="UP001305414"/>
    </source>
</evidence>
<keyword evidence="3" id="KW-1185">Reference proteome</keyword>
<sequence length="91" mass="10071">MKVFAAVDPVPKQSCGVGNARVLSEILAVGGGVPKSFRDIRMNNIKFVEKEENYSKSKKSDGSKSKKKKIIIIKDRELRPGPGLGRQRMKV</sequence>
<dbReference type="EMBL" id="JAWHQM010000021">
    <property type="protein sequence ID" value="KAK5631884.1"/>
    <property type="molecule type" value="Genomic_DNA"/>
</dbReference>
<gene>
    <name evidence="2" type="ORF">RRF57_007598</name>
</gene>
<protein>
    <submittedName>
        <fullName evidence="2">Uncharacterized protein</fullName>
    </submittedName>
</protein>
<organism evidence="2 3">
    <name type="scientific">Xylaria bambusicola</name>
    <dbReference type="NCBI Taxonomy" id="326684"/>
    <lineage>
        <taxon>Eukaryota</taxon>
        <taxon>Fungi</taxon>
        <taxon>Dikarya</taxon>
        <taxon>Ascomycota</taxon>
        <taxon>Pezizomycotina</taxon>
        <taxon>Sordariomycetes</taxon>
        <taxon>Xylariomycetidae</taxon>
        <taxon>Xylariales</taxon>
        <taxon>Xylariaceae</taxon>
        <taxon>Xylaria</taxon>
    </lineage>
</organism>
<name>A0AAN7UQR1_9PEZI</name>
<feature type="region of interest" description="Disordered" evidence="1">
    <location>
        <begin position="51"/>
        <end position="91"/>
    </location>
</feature>
<evidence type="ECO:0000256" key="1">
    <source>
        <dbReference type="SAM" id="MobiDB-lite"/>
    </source>
</evidence>
<feature type="compositionally biased region" description="Basic and acidic residues" evidence="1">
    <location>
        <begin position="51"/>
        <end position="64"/>
    </location>
</feature>
<reference evidence="2 3" key="1">
    <citation type="submission" date="2023-10" db="EMBL/GenBank/DDBJ databases">
        <title>Draft genome sequence of Xylaria bambusicola isolate GMP-LS, the root and basal stem rot pathogen of sugarcane in Indonesia.</title>
        <authorList>
            <person name="Selvaraj P."/>
            <person name="Muralishankar V."/>
            <person name="Muruganantham S."/>
            <person name="Sp S."/>
            <person name="Haryani S."/>
            <person name="Lau K.J.X."/>
            <person name="Naqvi N.I."/>
        </authorList>
    </citation>
    <scope>NUCLEOTIDE SEQUENCE [LARGE SCALE GENOMIC DNA]</scope>
    <source>
        <strain evidence="2">GMP-LS</strain>
    </source>
</reference>
<accession>A0AAN7UQR1</accession>
<dbReference type="AlphaFoldDB" id="A0AAN7UQR1"/>